<dbReference type="EMBL" id="NXLT01000002">
    <property type="protein sequence ID" value="RDU67863.1"/>
    <property type="molecule type" value="Genomic_DNA"/>
</dbReference>
<dbReference type="GO" id="GO:0005737">
    <property type="term" value="C:cytoplasm"/>
    <property type="evidence" value="ECO:0007669"/>
    <property type="project" value="TreeGrafter"/>
</dbReference>
<dbReference type="GO" id="GO:0009228">
    <property type="term" value="P:thiamine biosynthetic process"/>
    <property type="evidence" value="ECO:0007669"/>
    <property type="project" value="UniProtKB-KW"/>
</dbReference>
<dbReference type="OrthoDB" id="5347413at2"/>
<keyword evidence="2" id="KW-0784">Thiamine biosynthesis</keyword>
<accession>A0A3D8IRY7</accession>
<name>A0A3D8IRY7_9HELI</name>
<feature type="domain" description="Thiamine phosphate synthase/TenI" evidence="3">
    <location>
        <begin position="39"/>
        <end position="167"/>
    </location>
</feature>
<dbReference type="Proteomes" id="UP000256514">
    <property type="component" value="Unassembled WGS sequence"/>
</dbReference>
<evidence type="ECO:0000259" key="3">
    <source>
        <dbReference type="Pfam" id="PF02581"/>
    </source>
</evidence>
<evidence type="ECO:0000313" key="5">
    <source>
        <dbReference type="Proteomes" id="UP000256514"/>
    </source>
</evidence>
<organism evidence="4 5">
    <name type="scientific">Helicobacter equorum</name>
    <dbReference type="NCBI Taxonomy" id="361872"/>
    <lineage>
        <taxon>Bacteria</taxon>
        <taxon>Pseudomonadati</taxon>
        <taxon>Campylobacterota</taxon>
        <taxon>Epsilonproteobacteria</taxon>
        <taxon>Campylobacterales</taxon>
        <taxon>Helicobacteraceae</taxon>
        <taxon>Helicobacter</taxon>
    </lineage>
</organism>
<dbReference type="Pfam" id="PF02581">
    <property type="entry name" value="TMP-TENI"/>
    <property type="match status" value="1"/>
</dbReference>
<dbReference type="SUPFAM" id="SSF51391">
    <property type="entry name" value="Thiamin phosphate synthase"/>
    <property type="match status" value="1"/>
</dbReference>
<proteinExistence type="predicted"/>
<dbReference type="PANTHER" id="PTHR20857:SF23">
    <property type="entry name" value="THIAMINE BIOSYNTHETIC BIFUNCTIONAL ENZYME"/>
    <property type="match status" value="1"/>
</dbReference>
<gene>
    <name evidence="4" type="ORF">CQA54_02760</name>
</gene>
<dbReference type="GO" id="GO:0004789">
    <property type="term" value="F:thiamine-phosphate diphosphorylase activity"/>
    <property type="evidence" value="ECO:0007669"/>
    <property type="project" value="TreeGrafter"/>
</dbReference>
<keyword evidence="5" id="KW-1185">Reference proteome</keyword>
<dbReference type="PANTHER" id="PTHR20857">
    <property type="entry name" value="THIAMINE-PHOSPHATE PYROPHOSPHORYLASE"/>
    <property type="match status" value="1"/>
</dbReference>
<reference evidence="4 5" key="1">
    <citation type="submission" date="2018-04" db="EMBL/GenBank/DDBJ databases">
        <title>Novel Campyloabacter and Helicobacter Species and Strains.</title>
        <authorList>
            <person name="Mannion A.J."/>
            <person name="Shen Z."/>
            <person name="Fox J.G."/>
        </authorList>
    </citation>
    <scope>NUCLEOTIDE SEQUENCE [LARGE SCALE GENOMIC DNA]</scope>
    <source>
        <strain evidence="4 5">MIT 12-6600</strain>
    </source>
</reference>
<protein>
    <recommendedName>
        <fullName evidence="3">Thiamine phosphate synthase/TenI domain-containing protein</fullName>
    </recommendedName>
</protein>
<evidence type="ECO:0000256" key="2">
    <source>
        <dbReference type="ARBA" id="ARBA00022977"/>
    </source>
</evidence>
<dbReference type="InterPro" id="IPR013785">
    <property type="entry name" value="Aldolase_TIM"/>
</dbReference>
<evidence type="ECO:0000313" key="4">
    <source>
        <dbReference type="EMBL" id="RDU67863.1"/>
    </source>
</evidence>
<dbReference type="InterPro" id="IPR036206">
    <property type="entry name" value="ThiamineP_synth_sf"/>
</dbReference>
<sequence>MVVSTLKTYLITPEVTLSYFQTLPSILESFSPDYAMYRSANRAFAKDFALLCRARNITCFINSQGFDDKALDSVLPYFDGIHLKSSAFFLIKHFSSQCMVGFSAHTPQEVQDALQNGAHYAMLSPIFATPNKGTPLGVHILQTLDSHTLSRTFALGGIDTPLKVKQLAKIHNLYGFASIRYFLGEK</sequence>
<dbReference type="CDD" id="cd00564">
    <property type="entry name" value="TMP_TenI"/>
    <property type="match status" value="1"/>
</dbReference>
<comment type="pathway">
    <text evidence="1">Cofactor biosynthesis; thiamine diphosphate biosynthesis.</text>
</comment>
<dbReference type="Gene3D" id="3.20.20.70">
    <property type="entry name" value="Aldolase class I"/>
    <property type="match status" value="1"/>
</dbReference>
<dbReference type="InterPro" id="IPR022998">
    <property type="entry name" value="ThiamineP_synth_TenI"/>
</dbReference>
<evidence type="ECO:0000256" key="1">
    <source>
        <dbReference type="ARBA" id="ARBA00004948"/>
    </source>
</evidence>
<comment type="caution">
    <text evidence="4">The sequence shown here is derived from an EMBL/GenBank/DDBJ whole genome shotgun (WGS) entry which is preliminary data.</text>
</comment>
<dbReference type="AlphaFoldDB" id="A0A3D8IRY7"/>